<accession>A0A7L4YL50</accession>
<sequence length="89" mass="9452">MSKEVKTLALRLEPARHARLVMLARLTETTVADLIRAAIDTQLTALAADPDVAAKAEAASAAIQADAAEQQAALQELFGSPKSRRTRQG</sequence>
<keyword evidence="2" id="KW-1185">Reference proteome</keyword>
<dbReference type="OrthoDB" id="4774572at2"/>
<proteinExistence type="predicted"/>
<dbReference type="GO" id="GO:0003677">
    <property type="term" value="F:DNA binding"/>
    <property type="evidence" value="ECO:0007669"/>
    <property type="project" value="UniProtKB-KW"/>
</dbReference>
<evidence type="ECO:0000313" key="2">
    <source>
        <dbReference type="Proteomes" id="UP000463857"/>
    </source>
</evidence>
<name>A0A7L4YL50_9ACTN</name>
<dbReference type="EMBL" id="CP047156">
    <property type="protein sequence ID" value="QHB99558.1"/>
    <property type="molecule type" value="Genomic_DNA"/>
</dbReference>
<evidence type="ECO:0000313" key="1">
    <source>
        <dbReference type="EMBL" id="QHB99558.1"/>
    </source>
</evidence>
<gene>
    <name evidence="1" type="ORF">EK0264_04160</name>
</gene>
<dbReference type="InParanoid" id="A0A7L4YL50"/>
<reference evidence="1 2" key="1">
    <citation type="journal article" date="2018" name="Int. J. Syst. Evol. Microbiol.">
        <title>Epidermidibacterium keratini gen. nov., sp. nov., a member of the family Sporichthyaceae, isolated from keratin epidermis.</title>
        <authorList>
            <person name="Lee D.G."/>
            <person name="Trujillo M.E."/>
            <person name="Kang S."/>
            <person name="Nam J.J."/>
            <person name="Kim Y.J."/>
        </authorList>
    </citation>
    <scope>NUCLEOTIDE SEQUENCE [LARGE SCALE GENOMIC DNA]</scope>
    <source>
        <strain evidence="1 2">EPI-7</strain>
    </source>
</reference>
<protein>
    <submittedName>
        <fullName evidence="1">DNA-binding protein</fullName>
    </submittedName>
</protein>
<dbReference type="Proteomes" id="UP000463857">
    <property type="component" value="Chromosome"/>
</dbReference>
<dbReference type="KEGG" id="eke:EK0264_04160"/>
<dbReference type="AlphaFoldDB" id="A0A7L4YL50"/>
<organism evidence="1 2">
    <name type="scientific">Epidermidibacterium keratini</name>
    <dbReference type="NCBI Taxonomy" id="1891644"/>
    <lineage>
        <taxon>Bacteria</taxon>
        <taxon>Bacillati</taxon>
        <taxon>Actinomycetota</taxon>
        <taxon>Actinomycetes</taxon>
        <taxon>Sporichthyales</taxon>
        <taxon>Sporichthyaceae</taxon>
        <taxon>Epidermidibacterium</taxon>
    </lineage>
</organism>
<dbReference type="RefSeq" id="WP_159543235.1">
    <property type="nucleotide sequence ID" value="NZ_CP047156.1"/>
</dbReference>
<keyword evidence="1" id="KW-0238">DNA-binding</keyword>